<dbReference type="PANTHER" id="PTHR31086">
    <property type="entry name" value="ALUMINUM-ACTIVATED MALATE TRANSPORTER 10"/>
    <property type="match status" value="1"/>
</dbReference>
<evidence type="ECO:0000256" key="3">
    <source>
        <dbReference type="ARBA" id="ARBA00022448"/>
    </source>
</evidence>
<dbReference type="EMBL" id="JBEAFC010000009">
    <property type="protein sequence ID" value="KAL1539824.1"/>
    <property type="molecule type" value="Genomic_DNA"/>
</dbReference>
<evidence type="ECO:0000256" key="4">
    <source>
        <dbReference type="ARBA" id="ARBA00022692"/>
    </source>
</evidence>
<dbReference type="AlphaFoldDB" id="A0ABD1G6W0"/>
<keyword evidence="6" id="KW-0406">Ion transport</keyword>
<comment type="subcellular location">
    <subcellularLocation>
        <location evidence="1">Membrane</location>
        <topology evidence="1">Multi-pass membrane protein</topology>
    </subcellularLocation>
</comment>
<feature type="transmembrane region" description="Helical" evidence="9">
    <location>
        <begin position="78"/>
        <end position="97"/>
    </location>
</feature>
<keyword evidence="7 9" id="KW-0472">Membrane</keyword>
<organism evidence="10 11">
    <name type="scientific">Salvia divinorum</name>
    <name type="common">Maria pastora</name>
    <name type="synonym">Diviner's sage</name>
    <dbReference type="NCBI Taxonomy" id="28513"/>
    <lineage>
        <taxon>Eukaryota</taxon>
        <taxon>Viridiplantae</taxon>
        <taxon>Streptophyta</taxon>
        <taxon>Embryophyta</taxon>
        <taxon>Tracheophyta</taxon>
        <taxon>Spermatophyta</taxon>
        <taxon>Magnoliopsida</taxon>
        <taxon>eudicotyledons</taxon>
        <taxon>Gunneridae</taxon>
        <taxon>Pentapetalae</taxon>
        <taxon>asterids</taxon>
        <taxon>lamiids</taxon>
        <taxon>Lamiales</taxon>
        <taxon>Lamiaceae</taxon>
        <taxon>Nepetoideae</taxon>
        <taxon>Mentheae</taxon>
        <taxon>Salviinae</taxon>
        <taxon>Salvia</taxon>
        <taxon>Salvia subgen. Calosphace</taxon>
    </lineage>
</organism>
<keyword evidence="11" id="KW-1185">Reference proteome</keyword>
<evidence type="ECO:0000256" key="7">
    <source>
        <dbReference type="ARBA" id="ARBA00023136"/>
    </source>
</evidence>
<dbReference type="GO" id="GO:0034220">
    <property type="term" value="P:monoatomic ion transmembrane transport"/>
    <property type="evidence" value="ECO:0007669"/>
    <property type="project" value="UniProtKB-KW"/>
</dbReference>
<dbReference type="GO" id="GO:0016020">
    <property type="term" value="C:membrane"/>
    <property type="evidence" value="ECO:0007669"/>
    <property type="project" value="UniProtKB-SubCell"/>
</dbReference>
<sequence length="557" mass="62239">MAGNCGSLRQSFVERGKERLLSRKQKSEVGFGDPYIVRDACFHRIFRVSGERISRLWNNVKGSVVKLHGMGRSDPRKVVFAVKMGASLSLVSVLIFFKEPSNFISQNSIWAILTVVVVFEFSIGATLNKGFNRALGTFSAGALALGIAELSVKAGEFHEIIVLINIFIAGFLASYLKLYPAMKQYDLFSTAAYRCCGWFCLVVNVCVYPIWAGEDLHKLVVKNFKGVASSIEGCVNMYLQCVEYSRIPSKILIYQASDDPLYKGYRAAVESTSQEETLLGFAVWEPPHGRYKMYGYPWSEYVKVSGALRHCAFMVMAMHGCILSEIQASSELRQAFKDGIQKVGTEGTKVLRLLGDKVEKMEKLSAGDPLQKIHDAAEDLQMMIDQKSYLLVNAENWDGAKPPEKAMDLELLQELRDDEERHAVINSLGDGPHLRSSQTIRSQEPHLASMSMIQSVSQCGSGEDLLRQRFVWPSRISVAGETLLNEREVRTYESASALSLATFTSLLIEFVARLQNLVDSFEELSEKARFKEPADLAETKEAVGFWSRTLKVVCCKD</sequence>
<keyword evidence="5 9" id="KW-1133">Transmembrane helix</keyword>
<evidence type="ECO:0000256" key="5">
    <source>
        <dbReference type="ARBA" id="ARBA00022989"/>
    </source>
</evidence>
<reference evidence="10 11" key="1">
    <citation type="submission" date="2024-06" db="EMBL/GenBank/DDBJ databases">
        <title>A chromosome level genome sequence of Diviner's sage (Salvia divinorum).</title>
        <authorList>
            <person name="Ford S.A."/>
            <person name="Ro D.-K."/>
            <person name="Ness R.W."/>
            <person name="Phillips M.A."/>
        </authorList>
    </citation>
    <scope>NUCLEOTIDE SEQUENCE [LARGE SCALE GENOMIC DNA]</scope>
    <source>
        <strain evidence="10">SAF-2024a</strain>
        <tissue evidence="10">Leaf</tissue>
    </source>
</reference>
<keyword evidence="8" id="KW-0407">Ion channel</keyword>
<evidence type="ECO:0000256" key="2">
    <source>
        <dbReference type="ARBA" id="ARBA00007079"/>
    </source>
</evidence>
<evidence type="ECO:0000256" key="9">
    <source>
        <dbReference type="SAM" id="Phobius"/>
    </source>
</evidence>
<feature type="transmembrane region" description="Helical" evidence="9">
    <location>
        <begin position="191"/>
        <end position="211"/>
    </location>
</feature>
<feature type="transmembrane region" description="Helical" evidence="9">
    <location>
        <begin position="134"/>
        <end position="154"/>
    </location>
</feature>
<evidence type="ECO:0000313" key="11">
    <source>
        <dbReference type="Proteomes" id="UP001567538"/>
    </source>
</evidence>
<keyword evidence="3" id="KW-0813">Transport</keyword>
<evidence type="ECO:0000256" key="6">
    <source>
        <dbReference type="ARBA" id="ARBA00023065"/>
    </source>
</evidence>
<dbReference type="InterPro" id="IPR020966">
    <property type="entry name" value="ALMT"/>
</dbReference>
<evidence type="ECO:0000256" key="1">
    <source>
        <dbReference type="ARBA" id="ARBA00004141"/>
    </source>
</evidence>
<dbReference type="Proteomes" id="UP001567538">
    <property type="component" value="Unassembled WGS sequence"/>
</dbReference>
<name>A0ABD1G6W0_SALDI</name>
<evidence type="ECO:0000313" key="10">
    <source>
        <dbReference type="EMBL" id="KAL1539824.1"/>
    </source>
</evidence>
<evidence type="ECO:0000256" key="8">
    <source>
        <dbReference type="ARBA" id="ARBA00023303"/>
    </source>
</evidence>
<feature type="transmembrane region" description="Helical" evidence="9">
    <location>
        <begin position="109"/>
        <end position="127"/>
    </location>
</feature>
<comment type="caution">
    <text evidence="10">The sequence shown here is derived from an EMBL/GenBank/DDBJ whole genome shotgun (WGS) entry which is preliminary data.</text>
</comment>
<dbReference type="Pfam" id="PF11744">
    <property type="entry name" value="ALMT"/>
    <property type="match status" value="2"/>
</dbReference>
<protein>
    <submittedName>
        <fullName evidence="10">Aluminum-activated malate transporter 4-like isoform X2</fullName>
    </submittedName>
</protein>
<proteinExistence type="inferred from homology"/>
<keyword evidence="4 9" id="KW-0812">Transmembrane</keyword>
<feature type="transmembrane region" description="Helical" evidence="9">
    <location>
        <begin position="160"/>
        <end position="179"/>
    </location>
</feature>
<gene>
    <name evidence="10" type="ORF">AAHA92_24260</name>
</gene>
<accession>A0ABD1G6W0</accession>
<comment type="similarity">
    <text evidence="2">Belongs to the aromatic acid exporter (TC 2.A.85) family.</text>
</comment>